<proteinExistence type="predicted"/>
<dbReference type="STRING" id="301148.B4135_0855"/>
<evidence type="ECO:0000313" key="2">
    <source>
        <dbReference type="Proteomes" id="UP000075683"/>
    </source>
</evidence>
<organism evidence="1 2">
    <name type="scientific">Caldibacillus debilis</name>
    <dbReference type="NCBI Taxonomy" id="301148"/>
    <lineage>
        <taxon>Bacteria</taxon>
        <taxon>Bacillati</taxon>
        <taxon>Bacillota</taxon>
        <taxon>Bacilli</taxon>
        <taxon>Bacillales</taxon>
        <taxon>Bacillaceae</taxon>
        <taxon>Caldibacillus</taxon>
    </lineage>
</organism>
<gene>
    <name evidence="1" type="ORF">B4135_0855</name>
</gene>
<comment type="caution">
    <text evidence="1">The sequence shown here is derived from an EMBL/GenBank/DDBJ whole genome shotgun (WGS) entry which is preliminary data.</text>
</comment>
<dbReference type="EMBL" id="LQYT01000037">
    <property type="protein sequence ID" value="KYD19956.1"/>
    <property type="molecule type" value="Genomic_DNA"/>
</dbReference>
<accession>A0A150M6E3</accession>
<dbReference type="Proteomes" id="UP000075683">
    <property type="component" value="Unassembled WGS sequence"/>
</dbReference>
<sequence length="40" mass="4645">MLEPFSHRFFEGFRYRSVISQEGPSFFGVPGRPRESLSLP</sequence>
<protein>
    <submittedName>
        <fullName evidence="1">Uncharacterized protein</fullName>
    </submittedName>
</protein>
<evidence type="ECO:0000313" key="1">
    <source>
        <dbReference type="EMBL" id="KYD19956.1"/>
    </source>
</evidence>
<reference evidence="1 2" key="1">
    <citation type="submission" date="2016-01" db="EMBL/GenBank/DDBJ databases">
        <title>Draft Genome Sequences of Seven Thermophilic Sporeformers Isolated from Foods.</title>
        <authorList>
            <person name="Berendsen E.M."/>
            <person name="Wells-Bennik M.H."/>
            <person name="Krawcyk A.O."/>
            <person name="De Jong A."/>
            <person name="Holsappel S."/>
            <person name="Eijlander R.T."/>
            <person name="Kuipers O.P."/>
        </authorList>
    </citation>
    <scope>NUCLEOTIDE SEQUENCE [LARGE SCALE GENOMIC DNA]</scope>
    <source>
        <strain evidence="1 2">B4135</strain>
    </source>
</reference>
<dbReference type="AlphaFoldDB" id="A0A150M6E3"/>
<name>A0A150M6E3_9BACI</name>